<dbReference type="EMBL" id="FYDG01000001">
    <property type="protein sequence ID" value="SNB60093.1"/>
    <property type="molecule type" value="Genomic_DNA"/>
</dbReference>
<evidence type="ECO:0000313" key="3">
    <source>
        <dbReference type="Proteomes" id="UP000198418"/>
    </source>
</evidence>
<sequence length="302" mass="31868">MKSASAALISTLNALRPTSDAPLLTAECFTLWLATGTILTYTDLDAPVSLNGFTYLANSVLISGLKYRASCGVNVDSQQVTLFARATDTIGGIPFLQAMQQGLLDGAEIQREKVFFSDWNTPIGSVILFKGRVAQIDWIGRSSAQLTVASDLVLLDVDMPRNVYQADCQHVLFDAQCGLASGTYSSVGAVESGSTANAIVWSAATAAHQQGTIAFTSGANTGANMTIKTARDGLLVLSYPLPYPPAAGDSFVATFGCDRTMATCQARFNNLSRFRGFPFVPPPQIMTGPLSSVTTRGGKGGK</sequence>
<evidence type="ECO:0000313" key="2">
    <source>
        <dbReference type="EMBL" id="SNB60093.1"/>
    </source>
</evidence>
<keyword evidence="3" id="KW-1185">Reference proteome</keyword>
<protein>
    <recommendedName>
        <fullName evidence="1">Bacteriophage phiJL001 Gp84 C-terminal domain-containing protein</fullName>
    </recommendedName>
</protein>
<dbReference type="Pfam" id="PF09931">
    <property type="entry name" value="Phage_phiJL001_Gp84_N"/>
    <property type="match status" value="1"/>
</dbReference>
<gene>
    <name evidence="2" type="ORF">SAMN06265338_101729</name>
</gene>
<dbReference type="RefSeq" id="WP_088519168.1">
    <property type="nucleotide sequence ID" value="NZ_FYDG01000001.1"/>
</dbReference>
<name>A0A212QL07_RHOAC</name>
<dbReference type="AlphaFoldDB" id="A0A212QL07"/>
<dbReference type="OrthoDB" id="1633386at2"/>
<dbReference type="Pfam" id="PF09356">
    <property type="entry name" value="Phage_BR0599"/>
    <property type="match status" value="1"/>
</dbReference>
<dbReference type="NCBIfam" id="TIGR02218">
    <property type="entry name" value="phg_TIGR02218"/>
    <property type="match status" value="1"/>
</dbReference>
<dbReference type="Proteomes" id="UP000198418">
    <property type="component" value="Unassembled WGS sequence"/>
</dbReference>
<dbReference type="InterPro" id="IPR011928">
    <property type="entry name" value="Phage_phiJL001_Gp84"/>
</dbReference>
<dbReference type="InterPro" id="IPR018964">
    <property type="entry name" value="Phage_phiJL001_Gp84_C"/>
</dbReference>
<proteinExistence type="predicted"/>
<evidence type="ECO:0000259" key="1">
    <source>
        <dbReference type="Pfam" id="PF09356"/>
    </source>
</evidence>
<reference evidence="3" key="1">
    <citation type="submission" date="2017-06" db="EMBL/GenBank/DDBJ databases">
        <authorList>
            <person name="Varghese N."/>
            <person name="Submissions S."/>
        </authorList>
    </citation>
    <scope>NUCLEOTIDE SEQUENCE [LARGE SCALE GENOMIC DNA]</scope>
    <source>
        <strain evidence="3">DSM 137</strain>
    </source>
</reference>
<accession>A0A212QL07</accession>
<feature type="domain" description="Bacteriophage phiJL001 Gp84 C-terminal" evidence="1">
    <location>
        <begin position="208"/>
        <end position="281"/>
    </location>
</feature>
<organism evidence="2 3">
    <name type="scientific">Rhodoblastus acidophilus</name>
    <name type="common">Rhodopseudomonas acidophila</name>
    <dbReference type="NCBI Taxonomy" id="1074"/>
    <lineage>
        <taxon>Bacteria</taxon>
        <taxon>Pseudomonadati</taxon>
        <taxon>Pseudomonadota</taxon>
        <taxon>Alphaproteobacteria</taxon>
        <taxon>Hyphomicrobiales</taxon>
        <taxon>Rhodoblastaceae</taxon>
        <taxon>Rhodoblastus</taxon>
    </lineage>
</organism>